<name>A0A1M7PUF5_9FLAO</name>
<evidence type="ECO:0000313" key="2">
    <source>
        <dbReference type="Proteomes" id="UP000184092"/>
    </source>
</evidence>
<dbReference type="STRING" id="178356.SAMN05216269_12313"/>
<dbReference type="AlphaFoldDB" id="A0A1M7PUF5"/>
<dbReference type="RefSeq" id="WP_073211790.1">
    <property type="nucleotide sequence ID" value="NZ_FRCL01000023.1"/>
</dbReference>
<dbReference type="Proteomes" id="UP000184092">
    <property type="component" value="Unassembled WGS sequence"/>
</dbReference>
<accession>A0A1M7PUF5</accession>
<proteinExistence type="predicted"/>
<reference evidence="2" key="1">
    <citation type="submission" date="2016-11" db="EMBL/GenBank/DDBJ databases">
        <authorList>
            <person name="Varghese N."/>
            <person name="Submissions S."/>
        </authorList>
    </citation>
    <scope>NUCLEOTIDE SEQUENCE [LARGE SCALE GENOMIC DNA]</scope>
    <source>
        <strain evidence="2">CGMCC 1.2749</strain>
    </source>
</reference>
<keyword evidence="2" id="KW-1185">Reference proteome</keyword>
<evidence type="ECO:0000313" key="1">
    <source>
        <dbReference type="EMBL" id="SHN21088.1"/>
    </source>
</evidence>
<gene>
    <name evidence="1" type="ORF">SAMN05216269_12313</name>
</gene>
<organism evidence="1 2">
    <name type="scientific">Flavobacterium xinjiangense</name>
    <dbReference type="NCBI Taxonomy" id="178356"/>
    <lineage>
        <taxon>Bacteria</taxon>
        <taxon>Pseudomonadati</taxon>
        <taxon>Bacteroidota</taxon>
        <taxon>Flavobacteriia</taxon>
        <taxon>Flavobacteriales</taxon>
        <taxon>Flavobacteriaceae</taxon>
        <taxon>Flavobacterium</taxon>
    </lineage>
</organism>
<dbReference type="OrthoDB" id="1162897at2"/>
<sequence length="122" mass="14414">MTIQDLQKKIDEIATYENIDQQEIINGIMANLEIKYKKANYSEEDKKLIEELKTKILTKLYSLPEHKKLINHMTKFDELFGLDKLEFKLLNNAFNELEAEGDVYSLEYEIGLKEQGIRKTRK</sequence>
<protein>
    <submittedName>
        <fullName evidence="1">Uncharacterized protein</fullName>
    </submittedName>
</protein>
<dbReference type="EMBL" id="FRCL01000023">
    <property type="protein sequence ID" value="SHN21088.1"/>
    <property type="molecule type" value="Genomic_DNA"/>
</dbReference>